<evidence type="ECO:0000256" key="1">
    <source>
        <dbReference type="SAM" id="MobiDB-lite"/>
    </source>
</evidence>
<dbReference type="AlphaFoldDB" id="A0A812IZD2"/>
<sequence>MAIGSNATVSQSSGRQRDEIPYCRLVNFDGINDALCVAGLTSTPDDAPYAFNWYGAILSFQDFKNVARSPYDFRLQTFGHGQIELSGTDADVIHVTSSLYFVTTSSAQPKPLRRPSKALNDATEPSQSMPRIFLPGRPQRGRALARAKVAKGAAKPLQAQLHTSARPETRLLIAVGHGPIASGPTRSGMIGIPPR</sequence>
<proteinExistence type="predicted"/>
<keyword evidence="3" id="KW-1185">Reference proteome</keyword>
<name>A0A812IZD2_9DINO</name>
<protein>
    <submittedName>
        <fullName evidence="2">Uncharacterized protein</fullName>
    </submittedName>
</protein>
<evidence type="ECO:0000313" key="3">
    <source>
        <dbReference type="Proteomes" id="UP000601435"/>
    </source>
</evidence>
<accession>A0A812IZD2</accession>
<evidence type="ECO:0000313" key="2">
    <source>
        <dbReference type="EMBL" id="CAE7194328.1"/>
    </source>
</evidence>
<comment type="caution">
    <text evidence="2">The sequence shown here is derived from an EMBL/GenBank/DDBJ whole genome shotgun (WGS) entry which is preliminary data.</text>
</comment>
<organism evidence="2 3">
    <name type="scientific">Symbiodinium necroappetens</name>
    <dbReference type="NCBI Taxonomy" id="1628268"/>
    <lineage>
        <taxon>Eukaryota</taxon>
        <taxon>Sar</taxon>
        <taxon>Alveolata</taxon>
        <taxon>Dinophyceae</taxon>
        <taxon>Suessiales</taxon>
        <taxon>Symbiodiniaceae</taxon>
        <taxon>Symbiodinium</taxon>
    </lineage>
</organism>
<dbReference type="OrthoDB" id="429212at2759"/>
<feature type="region of interest" description="Disordered" evidence="1">
    <location>
        <begin position="106"/>
        <end position="131"/>
    </location>
</feature>
<reference evidence="2" key="1">
    <citation type="submission" date="2021-02" db="EMBL/GenBank/DDBJ databases">
        <authorList>
            <person name="Dougan E. K."/>
            <person name="Rhodes N."/>
            <person name="Thang M."/>
            <person name="Chan C."/>
        </authorList>
    </citation>
    <scope>NUCLEOTIDE SEQUENCE</scope>
</reference>
<gene>
    <name evidence="2" type="ORF">SNEC2469_LOCUS1285</name>
</gene>
<dbReference type="Proteomes" id="UP000601435">
    <property type="component" value="Unassembled WGS sequence"/>
</dbReference>
<dbReference type="EMBL" id="CAJNJA010005616">
    <property type="protein sequence ID" value="CAE7194328.1"/>
    <property type="molecule type" value="Genomic_DNA"/>
</dbReference>